<protein>
    <submittedName>
        <fullName evidence="1">Uncharacterized protein</fullName>
    </submittedName>
</protein>
<reference evidence="1 2" key="1">
    <citation type="submission" date="2023-10" db="EMBL/GenBank/DDBJ databases">
        <title>Psychrosphaera aquimaarina strain SW33 isolated from seawater.</title>
        <authorList>
            <person name="Bayburt H."/>
            <person name="Kim J.M."/>
            <person name="Choi B.J."/>
            <person name="Jeon C.O."/>
        </authorList>
    </citation>
    <scope>NUCLEOTIDE SEQUENCE [LARGE SCALE GENOMIC DNA]</scope>
    <source>
        <strain evidence="1 2">KCTC 52743</strain>
    </source>
</reference>
<dbReference type="Proteomes" id="UP001257914">
    <property type="component" value="Unassembled WGS sequence"/>
</dbReference>
<evidence type="ECO:0000313" key="1">
    <source>
        <dbReference type="EMBL" id="MDU0112579.1"/>
    </source>
</evidence>
<dbReference type="RefSeq" id="WP_216055082.1">
    <property type="nucleotide sequence ID" value="NZ_JAWCUA010000003.1"/>
</dbReference>
<keyword evidence="2" id="KW-1185">Reference proteome</keyword>
<gene>
    <name evidence="1" type="ORF">RT723_06085</name>
</gene>
<proteinExistence type="predicted"/>
<dbReference type="EMBL" id="JAWCUA010000003">
    <property type="protein sequence ID" value="MDU0112579.1"/>
    <property type="molecule type" value="Genomic_DNA"/>
</dbReference>
<comment type="caution">
    <text evidence="1">The sequence shown here is derived from an EMBL/GenBank/DDBJ whole genome shotgun (WGS) entry which is preliminary data.</text>
</comment>
<organism evidence="1 2">
    <name type="scientific">Psychrosphaera aquimarina</name>
    <dbReference type="NCBI Taxonomy" id="2044854"/>
    <lineage>
        <taxon>Bacteria</taxon>
        <taxon>Pseudomonadati</taxon>
        <taxon>Pseudomonadota</taxon>
        <taxon>Gammaproteobacteria</taxon>
        <taxon>Alteromonadales</taxon>
        <taxon>Pseudoalteromonadaceae</taxon>
        <taxon>Psychrosphaera</taxon>
    </lineage>
</organism>
<sequence>MNIFKIVLISVLLNTAFVQSEHQLTHISQNHTLEQCDICSHSSSFDDIILPTTYSFEEFNDNNLVIKPEFLVAKQTQVTILHARAPPYTA</sequence>
<accession>A0ABU3QYT7</accession>
<name>A0ABU3QYT7_9GAMM</name>
<evidence type="ECO:0000313" key="2">
    <source>
        <dbReference type="Proteomes" id="UP001257914"/>
    </source>
</evidence>